<dbReference type="Proteomes" id="UP000821866">
    <property type="component" value="Chromosome 1"/>
</dbReference>
<evidence type="ECO:0000313" key="1">
    <source>
        <dbReference type="EMBL" id="KAH8041891.1"/>
    </source>
</evidence>
<dbReference type="AlphaFoldDB" id="A0A9J6F5F3"/>
<dbReference type="EMBL" id="JABSTU010000001">
    <property type="protein sequence ID" value="KAH8041891.1"/>
    <property type="molecule type" value="Genomic_DNA"/>
</dbReference>
<protein>
    <submittedName>
        <fullName evidence="1">Uncharacterized protein</fullName>
    </submittedName>
</protein>
<proteinExistence type="predicted"/>
<organism evidence="1 2">
    <name type="scientific">Rhipicephalus microplus</name>
    <name type="common">Cattle tick</name>
    <name type="synonym">Boophilus microplus</name>
    <dbReference type="NCBI Taxonomy" id="6941"/>
    <lineage>
        <taxon>Eukaryota</taxon>
        <taxon>Metazoa</taxon>
        <taxon>Ecdysozoa</taxon>
        <taxon>Arthropoda</taxon>
        <taxon>Chelicerata</taxon>
        <taxon>Arachnida</taxon>
        <taxon>Acari</taxon>
        <taxon>Parasitiformes</taxon>
        <taxon>Ixodida</taxon>
        <taxon>Ixodoidea</taxon>
        <taxon>Ixodidae</taxon>
        <taxon>Rhipicephalinae</taxon>
        <taxon>Rhipicephalus</taxon>
        <taxon>Boophilus</taxon>
    </lineage>
</organism>
<reference evidence="1" key="1">
    <citation type="journal article" date="2020" name="Cell">
        <title>Large-Scale Comparative Analyses of Tick Genomes Elucidate Their Genetic Diversity and Vector Capacities.</title>
        <authorList>
            <consortium name="Tick Genome and Microbiome Consortium (TIGMIC)"/>
            <person name="Jia N."/>
            <person name="Wang J."/>
            <person name="Shi W."/>
            <person name="Du L."/>
            <person name="Sun Y."/>
            <person name="Zhan W."/>
            <person name="Jiang J.F."/>
            <person name="Wang Q."/>
            <person name="Zhang B."/>
            <person name="Ji P."/>
            <person name="Bell-Sakyi L."/>
            <person name="Cui X.M."/>
            <person name="Yuan T.T."/>
            <person name="Jiang B.G."/>
            <person name="Yang W.F."/>
            <person name="Lam T.T."/>
            <person name="Chang Q.C."/>
            <person name="Ding S.J."/>
            <person name="Wang X.J."/>
            <person name="Zhu J.G."/>
            <person name="Ruan X.D."/>
            <person name="Zhao L."/>
            <person name="Wei J.T."/>
            <person name="Ye R.Z."/>
            <person name="Que T.C."/>
            <person name="Du C.H."/>
            <person name="Zhou Y.H."/>
            <person name="Cheng J.X."/>
            <person name="Dai P.F."/>
            <person name="Guo W.B."/>
            <person name="Han X.H."/>
            <person name="Huang E.J."/>
            <person name="Li L.F."/>
            <person name="Wei W."/>
            <person name="Gao Y.C."/>
            <person name="Liu J.Z."/>
            <person name="Shao H.Z."/>
            <person name="Wang X."/>
            <person name="Wang C.C."/>
            <person name="Yang T.C."/>
            <person name="Huo Q.B."/>
            <person name="Li W."/>
            <person name="Chen H.Y."/>
            <person name="Chen S.E."/>
            <person name="Zhou L.G."/>
            <person name="Ni X.B."/>
            <person name="Tian J.H."/>
            <person name="Sheng Y."/>
            <person name="Liu T."/>
            <person name="Pan Y.S."/>
            <person name="Xia L.Y."/>
            <person name="Li J."/>
            <person name="Zhao F."/>
            <person name="Cao W.C."/>
        </authorList>
    </citation>
    <scope>NUCLEOTIDE SEQUENCE</scope>
    <source>
        <strain evidence="1">Rmic-2018</strain>
    </source>
</reference>
<reference evidence="1" key="2">
    <citation type="submission" date="2021-09" db="EMBL/GenBank/DDBJ databases">
        <authorList>
            <person name="Jia N."/>
            <person name="Wang J."/>
            <person name="Shi W."/>
            <person name="Du L."/>
            <person name="Sun Y."/>
            <person name="Zhan W."/>
            <person name="Jiang J."/>
            <person name="Wang Q."/>
            <person name="Zhang B."/>
            <person name="Ji P."/>
            <person name="Sakyi L.B."/>
            <person name="Cui X."/>
            <person name="Yuan T."/>
            <person name="Jiang B."/>
            <person name="Yang W."/>
            <person name="Lam T.T.-Y."/>
            <person name="Chang Q."/>
            <person name="Ding S."/>
            <person name="Wang X."/>
            <person name="Zhu J."/>
            <person name="Ruan X."/>
            <person name="Zhao L."/>
            <person name="Wei J."/>
            <person name="Que T."/>
            <person name="Du C."/>
            <person name="Cheng J."/>
            <person name="Dai P."/>
            <person name="Han X."/>
            <person name="Huang E."/>
            <person name="Gao Y."/>
            <person name="Liu J."/>
            <person name="Shao H."/>
            <person name="Ye R."/>
            <person name="Li L."/>
            <person name="Wei W."/>
            <person name="Wang X."/>
            <person name="Wang C."/>
            <person name="Huo Q."/>
            <person name="Li W."/>
            <person name="Guo W."/>
            <person name="Chen H."/>
            <person name="Chen S."/>
            <person name="Zhou L."/>
            <person name="Zhou L."/>
            <person name="Ni X."/>
            <person name="Tian J."/>
            <person name="Zhou Y."/>
            <person name="Sheng Y."/>
            <person name="Liu T."/>
            <person name="Pan Y."/>
            <person name="Xia L."/>
            <person name="Li J."/>
            <person name="Zhao F."/>
            <person name="Cao W."/>
        </authorList>
    </citation>
    <scope>NUCLEOTIDE SEQUENCE</scope>
    <source>
        <strain evidence="1">Rmic-2018</strain>
        <tissue evidence="1">Larvae</tissue>
    </source>
</reference>
<comment type="caution">
    <text evidence="1">The sequence shown here is derived from an EMBL/GenBank/DDBJ whole genome shotgun (WGS) entry which is preliminary data.</text>
</comment>
<sequence>MTALECEKSGVYAEDFRNIKKKLDIYDEERYRGALVGARTMQMSLDENPMKRELRLEKSHARRNHIEAIECNGLETTDNDSIERAFFKHYEAVFATRPVEEEIVKESFLSKMPQLSDDTKAVLERPVFQTEVQKAIDKLNSCKSLGLTA</sequence>
<keyword evidence="2" id="KW-1185">Reference proteome</keyword>
<gene>
    <name evidence="1" type="ORF">HPB51_019526</name>
</gene>
<name>A0A9J6F5F3_RHIMP</name>
<accession>A0A9J6F5F3</accession>
<evidence type="ECO:0000313" key="2">
    <source>
        <dbReference type="Proteomes" id="UP000821866"/>
    </source>
</evidence>